<dbReference type="Pfam" id="PF12784">
    <property type="entry name" value="PDDEXK_2"/>
    <property type="match status" value="1"/>
</dbReference>
<gene>
    <name evidence="1" type="ORF">B0H50_1652</name>
</gene>
<dbReference type="PANTHER" id="PTHR41317">
    <property type="entry name" value="PD-(D_E)XK NUCLEASE FAMILY TRANSPOSASE"/>
    <property type="match status" value="1"/>
</dbReference>
<sequence>MNRSQYYALLKAIKEDPANLAKFRARFKNVYPFSDAIFKILMVNEHDPTRLIKFLNAMMGFEGRDRIKDYHFEREELPGILNNKTTIFDIIGTNQNDEPILIEVQQTDSDFFMDRLLYYTSRVITNQVKKSESYELPHIYVLSILTCNQFELEPETYFHHVNLTKNGEPYYPKLDFYFIEVEKFLANDAHIPETEKERSQRAEMLRFFGDIIYERASHKQFFDEDFCKKLSKDVSLKHYEDELFLRQVDGMTDLLYEKETAFRKGEKAGIAAGIARGTAAGALNKAREMAKSLLKLKKLSISEIAVASGLSEAEIRKL</sequence>
<evidence type="ECO:0000313" key="1">
    <source>
        <dbReference type="EMBL" id="PWK82093.1"/>
    </source>
</evidence>
<dbReference type="RefSeq" id="WP_109587926.1">
    <property type="nucleotide sequence ID" value="NZ_QGHD01000065.1"/>
</dbReference>
<dbReference type="InterPro" id="IPR010106">
    <property type="entry name" value="RpnA"/>
</dbReference>
<protein>
    <submittedName>
        <fullName evidence="1">Transposase/invertase (TIGR01784 family)</fullName>
    </submittedName>
</protein>
<comment type="caution">
    <text evidence="1">The sequence shown here is derived from an EMBL/GenBank/DDBJ whole genome shotgun (WGS) entry which is preliminary data.</text>
</comment>
<dbReference type="PANTHER" id="PTHR41317:SF1">
    <property type="entry name" value="PD-(D_E)XK NUCLEASE FAMILY TRANSPOSASE"/>
    <property type="match status" value="1"/>
</dbReference>
<dbReference type="NCBIfam" id="TIGR01784">
    <property type="entry name" value="T_den_put_tspse"/>
    <property type="match status" value="1"/>
</dbReference>
<keyword evidence="2" id="KW-1185">Reference proteome</keyword>
<accession>A0ABX5LIQ2</accession>
<name>A0ABX5LIQ2_9BACT</name>
<proteinExistence type="predicted"/>
<dbReference type="EMBL" id="QGHD01000065">
    <property type="protein sequence ID" value="PWK82093.1"/>
    <property type="molecule type" value="Genomic_DNA"/>
</dbReference>
<evidence type="ECO:0000313" key="2">
    <source>
        <dbReference type="Proteomes" id="UP000245523"/>
    </source>
</evidence>
<organism evidence="1 2">
    <name type="scientific">Hallerella porci</name>
    <dbReference type="NCBI Taxonomy" id="1945871"/>
    <lineage>
        <taxon>Bacteria</taxon>
        <taxon>Pseudomonadati</taxon>
        <taxon>Fibrobacterota</taxon>
        <taxon>Fibrobacteria</taxon>
        <taxon>Fibrobacterales</taxon>
        <taxon>Fibrobacteraceae</taxon>
        <taxon>Hallerella</taxon>
    </lineage>
</organism>
<reference evidence="1 2" key="1">
    <citation type="submission" date="2018-05" db="EMBL/GenBank/DDBJ databases">
        <title>Animal gut microbial communities from fecal samples from Wisconsin, USA.</title>
        <authorList>
            <person name="Neumann A."/>
        </authorList>
    </citation>
    <scope>NUCLEOTIDE SEQUENCE [LARGE SCALE GENOMIC DNA]</scope>
    <source>
        <strain evidence="1 2">UWS4</strain>
    </source>
</reference>
<dbReference type="Proteomes" id="UP000245523">
    <property type="component" value="Unassembled WGS sequence"/>
</dbReference>